<keyword evidence="3" id="KW-1185">Reference proteome</keyword>
<protein>
    <submittedName>
        <fullName evidence="2">Uncharacterized protein</fullName>
    </submittedName>
</protein>
<dbReference type="EMBL" id="OX465078">
    <property type="protein sequence ID" value="CAI9270884.1"/>
    <property type="molecule type" value="Genomic_DNA"/>
</dbReference>
<proteinExistence type="predicted"/>
<dbReference type="AlphaFoldDB" id="A0AA35Y860"/>
<evidence type="ECO:0000313" key="2">
    <source>
        <dbReference type="EMBL" id="CAI9270884.1"/>
    </source>
</evidence>
<evidence type="ECO:0000313" key="3">
    <source>
        <dbReference type="Proteomes" id="UP001177003"/>
    </source>
</evidence>
<accession>A0AA35Y860</accession>
<name>A0AA35Y860_LACSI</name>
<dbReference type="Proteomes" id="UP001177003">
    <property type="component" value="Chromosome 2"/>
</dbReference>
<organism evidence="2 3">
    <name type="scientific">Lactuca saligna</name>
    <name type="common">Willowleaf lettuce</name>
    <dbReference type="NCBI Taxonomy" id="75948"/>
    <lineage>
        <taxon>Eukaryota</taxon>
        <taxon>Viridiplantae</taxon>
        <taxon>Streptophyta</taxon>
        <taxon>Embryophyta</taxon>
        <taxon>Tracheophyta</taxon>
        <taxon>Spermatophyta</taxon>
        <taxon>Magnoliopsida</taxon>
        <taxon>eudicotyledons</taxon>
        <taxon>Gunneridae</taxon>
        <taxon>Pentapetalae</taxon>
        <taxon>asterids</taxon>
        <taxon>campanulids</taxon>
        <taxon>Asterales</taxon>
        <taxon>Asteraceae</taxon>
        <taxon>Cichorioideae</taxon>
        <taxon>Cichorieae</taxon>
        <taxon>Lactucinae</taxon>
        <taxon>Lactuca</taxon>
    </lineage>
</organism>
<feature type="region of interest" description="Disordered" evidence="1">
    <location>
        <begin position="70"/>
        <end position="108"/>
    </location>
</feature>
<gene>
    <name evidence="2" type="ORF">LSALG_LOCUS11175</name>
</gene>
<reference evidence="2" key="1">
    <citation type="submission" date="2023-04" db="EMBL/GenBank/DDBJ databases">
        <authorList>
            <person name="Vijverberg K."/>
            <person name="Xiong W."/>
            <person name="Schranz E."/>
        </authorList>
    </citation>
    <scope>NUCLEOTIDE SEQUENCE</scope>
</reference>
<sequence>MQLSTNEGMHWYKALVNYGDNDSIENSRDESVGSLIDCTFPAQAEEGQESCSKAYSCIIKQLRLEYVPTGHQPIIPSESESESSDDEGSVRGGTPPHSPTPETITQSLQHEKELFEVFRKNLTSDYVKHQASFSERLDKLQADLALDSRVMDELAL</sequence>
<evidence type="ECO:0000256" key="1">
    <source>
        <dbReference type="SAM" id="MobiDB-lite"/>
    </source>
</evidence>